<dbReference type="EMBL" id="FWZT01000004">
    <property type="protein sequence ID" value="SMF05278.1"/>
    <property type="molecule type" value="Genomic_DNA"/>
</dbReference>
<accession>A0A1Y6BEF1</accession>
<evidence type="ECO:0000256" key="2">
    <source>
        <dbReference type="SAM" id="SignalP"/>
    </source>
</evidence>
<evidence type="ECO:0000313" key="3">
    <source>
        <dbReference type="EMBL" id="SMF05278.1"/>
    </source>
</evidence>
<feature type="chain" id="PRO_5013300454" description="Lipoprotein" evidence="2">
    <location>
        <begin position="21"/>
        <end position="65"/>
    </location>
</feature>
<evidence type="ECO:0000313" key="4">
    <source>
        <dbReference type="Proteomes" id="UP000192907"/>
    </source>
</evidence>
<keyword evidence="2" id="KW-0732">Signal</keyword>
<sequence>MKSLVPIIVSLCLVPSLSFACPNSKKMKAETDDKKKNVIAEIVESEGSITKSPDTKPALASAEKQ</sequence>
<reference evidence="4" key="1">
    <citation type="submission" date="2017-04" db="EMBL/GenBank/DDBJ databases">
        <authorList>
            <person name="Varghese N."/>
            <person name="Submissions S."/>
        </authorList>
    </citation>
    <scope>NUCLEOTIDE SEQUENCE [LARGE SCALE GENOMIC DNA]</scope>
    <source>
        <strain evidence="4">RKEM611</strain>
    </source>
</reference>
<gene>
    <name evidence="3" type="ORF">SAMN06296036_10458</name>
</gene>
<evidence type="ECO:0008006" key="5">
    <source>
        <dbReference type="Google" id="ProtNLM"/>
    </source>
</evidence>
<feature type="region of interest" description="Disordered" evidence="1">
    <location>
        <begin position="46"/>
        <end position="65"/>
    </location>
</feature>
<evidence type="ECO:0000256" key="1">
    <source>
        <dbReference type="SAM" id="MobiDB-lite"/>
    </source>
</evidence>
<proteinExistence type="predicted"/>
<feature type="signal peptide" evidence="2">
    <location>
        <begin position="1"/>
        <end position="20"/>
    </location>
</feature>
<keyword evidence="4" id="KW-1185">Reference proteome</keyword>
<name>A0A1Y6BEF1_9BACT</name>
<dbReference type="AlphaFoldDB" id="A0A1Y6BEF1"/>
<organism evidence="3 4">
    <name type="scientific">Pseudobacteriovorax antillogorgiicola</name>
    <dbReference type="NCBI Taxonomy" id="1513793"/>
    <lineage>
        <taxon>Bacteria</taxon>
        <taxon>Pseudomonadati</taxon>
        <taxon>Bdellovibrionota</taxon>
        <taxon>Oligoflexia</taxon>
        <taxon>Oligoflexales</taxon>
        <taxon>Pseudobacteriovoracaceae</taxon>
        <taxon>Pseudobacteriovorax</taxon>
    </lineage>
</organism>
<dbReference type="PROSITE" id="PS51257">
    <property type="entry name" value="PROKAR_LIPOPROTEIN"/>
    <property type="match status" value="1"/>
</dbReference>
<dbReference type="Proteomes" id="UP000192907">
    <property type="component" value="Unassembled WGS sequence"/>
</dbReference>
<dbReference type="RefSeq" id="WP_132316947.1">
    <property type="nucleotide sequence ID" value="NZ_FWZT01000004.1"/>
</dbReference>
<protein>
    <recommendedName>
        <fullName evidence="5">Lipoprotein</fullName>
    </recommendedName>
</protein>